<protein>
    <submittedName>
        <fullName evidence="4">Uncharacterized protein</fullName>
    </submittedName>
</protein>
<feature type="compositionally biased region" description="Basic and acidic residues" evidence="1">
    <location>
        <begin position="273"/>
        <end position="283"/>
    </location>
</feature>
<gene>
    <name evidence="4" type="ORF">MENT_LOCUS8038</name>
</gene>
<accession>A0A6V7U3V3</accession>
<dbReference type="EMBL" id="CAJEWN010000033">
    <property type="protein sequence ID" value="CAD2144702.1"/>
    <property type="molecule type" value="Genomic_DNA"/>
</dbReference>
<evidence type="ECO:0000256" key="1">
    <source>
        <dbReference type="SAM" id="MobiDB-lite"/>
    </source>
</evidence>
<feature type="signal peptide" evidence="3">
    <location>
        <begin position="1"/>
        <end position="26"/>
    </location>
</feature>
<sequence>MRLWSKSFFLLKCSFVLLLILLQSKTTPTINGTSTTQNVTTETSGNMTNTNLNITTTSTNKMESTLNSTTTQVKKETTGLPTQKPTKKITLTTNTTKGITKLTTTMDTKKTTKNSPKEEANSLKYIIIGVILVILAFCFCCCYCCWEDLKNLPCISRLRKSKKLKIIRKQTFSDEDRDITFVYFKGEDFAIKEEPIIIKKQIKLPEEETLNEEIENTKGLKVNFTNELLVVYEVGSELDMVVDSEGKKVEYSPPTSWKNTYQGKIKRGNYESYTEKKREKTESEESNETMSVEFDDKSVEFETDKSLSDLEYQKKDNSKGQKKEIKREQK</sequence>
<evidence type="ECO:0000313" key="4">
    <source>
        <dbReference type="EMBL" id="CAD2144702.1"/>
    </source>
</evidence>
<proteinExistence type="predicted"/>
<keyword evidence="2" id="KW-0472">Membrane</keyword>
<keyword evidence="2" id="KW-1133">Transmembrane helix</keyword>
<comment type="caution">
    <text evidence="4">The sequence shown here is derived from an EMBL/GenBank/DDBJ whole genome shotgun (WGS) entry which is preliminary data.</text>
</comment>
<feature type="transmembrane region" description="Helical" evidence="2">
    <location>
        <begin position="125"/>
        <end position="146"/>
    </location>
</feature>
<dbReference type="Proteomes" id="UP000580250">
    <property type="component" value="Unassembled WGS sequence"/>
</dbReference>
<organism evidence="4 5">
    <name type="scientific">Meloidogyne enterolobii</name>
    <name type="common">Root-knot nematode worm</name>
    <name type="synonym">Meloidogyne mayaguensis</name>
    <dbReference type="NCBI Taxonomy" id="390850"/>
    <lineage>
        <taxon>Eukaryota</taxon>
        <taxon>Metazoa</taxon>
        <taxon>Ecdysozoa</taxon>
        <taxon>Nematoda</taxon>
        <taxon>Chromadorea</taxon>
        <taxon>Rhabditida</taxon>
        <taxon>Tylenchina</taxon>
        <taxon>Tylenchomorpha</taxon>
        <taxon>Tylenchoidea</taxon>
        <taxon>Meloidogynidae</taxon>
        <taxon>Meloidogyninae</taxon>
        <taxon>Meloidogyne</taxon>
    </lineage>
</organism>
<feature type="compositionally biased region" description="Basic and acidic residues" evidence="1">
    <location>
        <begin position="294"/>
        <end position="330"/>
    </location>
</feature>
<evidence type="ECO:0000313" key="5">
    <source>
        <dbReference type="Proteomes" id="UP000580250"/>
    </source>
</evidence>
<dbReference type="AlphaFoldDB" id="A0A6V7U3V3"/>
<reference evidence="4 5" key="1">
    <citation type="submission" date="2020-08" db="EMBL/GenBank/DDBJ databases">
        <authorList>
            <person name="Koutsovoulos G."/>
            <person name="Danchin GJ E."/>
        </authorList>
    </citation>
    <scope>NUCLEOTIDE SEQUENCE [LARGE SCALE GENOMIC DNA]</scope>
</reference>
<evidence type="ECO:0000256" key="3">
    <source>
        <dbReference type="SAM" id="SignalP"/>
    </source>
</evidence>
<keyword evidence="3" id="KW-0732">Signal</keyword>
<evidence type="ECO:0000256" key="2">
    <source>
        <dbReference type="SAM" id="Phobius"/>
    </source>
</evidence>
<feature type="region of interest" description="Disordered" evidence="1">
    <location>
        <begin position="272"/>
        <end position="330"/>
    </location>
</feature>
<dbReference type="OrthoDB" id="5908535at2759"/>
<feature type="chain" id="PRO_5027965464" evidence="3">
    <location>
        <begin position="27"/>
        <end position="330"/>
    </location>
</feature>
<keyword evidence="2" id="KW-0812">Transmembrane</keyword>
<name>A0A6V7U3V3_MELEN</name>